<reference evidence="1 2" key="1">
    <citation type="submission" date="2021-06" db="EMBL/GenBank/DDBJ databases">
        <title>Caerostris extrusa draft genome.</title>
        <authorList>
            <person name="Kono N."/>
            <person name="Arakawa K."/>
        </authorList>
    </citation>
    <scope>NUCLEOTIDE SEQUENCE [LARGE SCALE GENOMIC DNA]</scope>
</reference>
<dbReference type="AlphaFoldDB" id="A0AAV4XRG8"/>
<name>A0AAV4XRG8_CAEEX</name>
<accession>A0AAV4XRG8</accession>
<keyword evidence="2" id="KW-1185">Reference proteome</keyword>
<sequence>MKHILTEFQAHSPSIKCELLVTRHVPKCLQISKFDHVLQDKFSPNRMVSKSEYMWFQTKTIDIISHFFSFSCLIRKARRILGQLCWDLELKE</sequence>
<dbReference type="EMBL" id="BPLR01018190">
    <property type="protein sequence ID" value="GIY97617.1"/>
    <property type="molecule type" value="Genomic_DNA"/>
</dbReference>
<proteinExistence type="predicted"/>
<gene>
    <name evidence="1" type="ORF">CEXT_551181</name>
</gene>
<dbReference type="Proteomes" id="UP001054945">
    <property type="component" value="Unassembled WGS sequence"/>
</dbReference>
<comment type="caution">
    <text evidence="1">The sequence shown here is derived from an EMBL/GenBank/DDBJ whole genome shotgun (WGS) entry which is preliminary data.</text>
</comment>
<protein>
    <submittedName>
        <fullName evidence="1">Uncharacterized protein</fullName>
    </submittedName>
</protein>
<evidence type="ECO:0000313" key="1">
    <source>
        <dbReference type="EMBL" id="GIY97617.1"/>
    </source>
</evidence>
<evidence type="ECO:0000313" key="2">
    <source>
        <dbReference type="Proteomes" id="UP001054945"/>
    </source>
</evidence>
<organism evidence="1 2">
    <name type="scientific">Caerostris extrusa</name>
    <name type="common">Bark spider</name>
    <name type="synonym">Caerostris bankana</name>
    <dbReference type="NCBI Taxonomy" id="172846"/>
    <lineage>
        <taxon>Eukaryota</taxon>
        <taxon>Metazoa</taxon>
        <taxon>Ecdysozoa</taxon>
        <taxon>Arthropoda</taxon>
        <taxon>Chelicerata</taxon>
        <taxon>Arachnida</taxon>
        <taxon>Araneae</taxon>
        <taxon>Araneomorphae</taxon>
        <taxon>Entelegynae</taxon>
        <taxon>Araneoidea</taxon>
        <taxon>Araneidae</taxon>
        <taxon>Caerostris</taxon>
    </lineage>
</organism>